<dbReference type="InterPro" id="IPR052025">
    <property type="entry name" value="Xyloglucanase_GH74"/>
</dbReference>
<dbReference type="Proteomes" id="UP000574369">
    <property type="component" value="Unassembled WGS sequence"/>
</dbReference>
<comment type="similarity">
    <text evidence="6">Belongs to the glycosyl hydrolase 74 family.</text>
</comment>
<keyword evidence="1" id="KW-0732">Signal</keyword>
<evidence type="ECO:0000256" key="3">
    <source>
        <dbReference type="ARBA" id="ARBA00023277"/>
    </source>
</evidence>
<keyword evidence="3" id="KW-0119">Carbohydrate metabolism</keyword>
<evidence type="ECO:0000256" key="2">
    <source>
        <dbReference type="ARBA" id="ARBA00022801"/>
    </source>
</evidence>
<keyword evidence="4" id="KW-0326">Glycosidase</keyword>
<evidence type="ECO:0000313" key="8">
    <source>
        <dbReference type="EMBL" id="MBB3193222.1"/>
    </source>
</evidence>
<evidence type="ECO:0000256" key="1">
    <source>
        <dbReference type="ARBA" id="ARBA00022729"/>
    </source>
</evidence>
<sequence length="823" mass="88673">MGLKNIQGAMAHDDHKPDDEGHEQPREHLHGGPPGRRRWLALHARSAAGVLAWSVAPAFMASAQSRPQAPATEATHPRRARPYRWTAVPFGGGGYVDGLLFHPTQRDLLYCRTDIGGAYRYDPSAQRWIQLLDPLPRAQADLMGVLSLAVDPNDADRLYAACGLYLDPAAQDGAVMASTDRGATWTVHPLTLKLGGNSAGRGSGERLQVDPWRGEVLLLGTSQNGLLRSADRGRRFEPLPFAPRHVSLVLLDPSSGRPGQAAQRIYVGSHDQPGLYLSEDGGQHFQPVAETPAQAPQHAALGPDGVLYVSFALGDGRHVANPSYATTGSVWKRDAQGQWTDITPVRPGTGRQGFGYSGLDVDRQQPGRLVVSTIERWMDGDDLFVSEDGGVSWTAMGARSRHELGTHSWLANYKANTRRPDPMGHWLADVKIDPFNGRRAAYGTGYGVWMTDGFESRPEAPRVPWRFAVDGIEETATLEIKCPPVGATLLAAMGDVSGAGWDRLDAQASRRLFTPSNETNRSIDFAGLAPEILARTSDHCPTGGYVSTDGGLSWRAFGRSSRLASTAQGSQAPTGIVAVSSKGGFLLWAPEGQPALWSADLGRTWSASQGWPASPSARLWPVADRVNEGVFYLHDRASGSVLISDDGGARFRPMLTGLPVVNDHEEAQLIAGPDRARDLWMALPDGLIRFGAQSPTPQRLPHVAQAWMLALGAAAPGARTPALYVWGRVRTGADGQLNAQNGAERDAQRDANGDAERDAQGGDPGEEGFFRSDDAGQTFVRINDAQHQYGRLLHMAAHPREHGVVFIAPHGRGVLVGRPEARA</sequence>
<dbReference type="InterPro" id="IPR015943">
    <property type="entry name" value="WD40/YVTN_repeat-like_dom_sf"/>
</dbReference>
<gene>
    <name evidence="8" type="ORF">FHS28_000587</name>
</gene>
<dbReference type="CDD" id="cd15482">
    <property type="entry name" value="Sialidase_non-viral"/>
    <property type="match status" value="1"/>
</dbReference>
<dbReference type="Gene3D" id="2.130.10.10">
    <property type="entry name" value="YVTN repeat-like/Quinoprotein amine dehydrogenase"/>
    <property type="match status" value="3"/>
</dbReference>
<evidence type="ECO:0008006" key="10">
    <source>
        <dbReference type="Google" id="ProtNLM"/>
    </source>
</evidence>
<accession>A0ABR6GMC4</accession>
<evidence type="ECO:0000256" key="6">
    <source>
        <dbReference type="ARBA" id="ARBA00037986"/>
    </source>
</evidence>
<keyword evidence="2" id="KW-0378">Hydrolase</keyword>
<feature type="compositionally biased region" description="Basic and acidic residues" evidence="7">
    <location>
        <begin position="11"/>
        <end position="30"/>
    </location>
</feature>
<evidence type="ECO:0000256" key="7">
    <source>
        <dbReference type="SAM" id="MobiDB-lite"/>
    </source>
</evidence>
<dbReference type="PANTHER" id="PTHR43739:SF2">
    <property type="entry name" value="OLIGOXYLOGLUCAN-REDUCING END-SPECIFIC XYLOGLUCANASE-RELATED"/>
    <property type="match status" value="1"/>
</dbReference>
<feature type="region of interest" description="Disordered" evidence="7">
    <location>
        <begin position="736"/>
        <end position="772"/>
    </location>
</feature>
<organism evidence="8 9">
    <name type="scientific">Roseateles terrae</name>
    <dbReference type="NCBI Taxonomy" id="431060"/>
    <lineage>
        <taxon>Bacteria</taxon>
        <taxon>Pseudomonadati</taxon>
        <taxon>Pseudomonadota</taxon>
        <taxon>Betaproteobacteria</taxon>
        <taxon>Burkholderiales</taxon>
        <taxon>Sphaerotilaceae</taxon>
        <taxon>Roseateles</taxon>
    </lineage>
</organism>
<evidence type="ECO:0000256" key="5">
    <source>
        <dbReference type="ARBA" id="ARBA00023326"/>
    </source>
</evidence>
<proteinExistence type="inferred from homology"/>
<evidence type="ECO:0000313" key="9">
    <source>
        <dbReference type="Proteomes" id="UP000574369"/>
    </source>
</evidence>
<dbReference type="PANTHER" id="PTHR43739">
    <property type="entry name" value="XYLOGLUCANASE (EUROFUNG)"/>
    <property type="match status" value="1"/>
</dbReference>
<keyword evidence="9" id="KW-1185">Reference proteome</keyword>
<keyword evidence="5" id="KW-0624">Polysaccharide degradation</keyword>
<feature type="compositionally biased region" description="Basic and acidic residues" evidence="7">
    <location>
        <begin position="743"/>
        <end position="760"/>
    </location>
</feature>
<dbReference type="EMBL" id="JACHXO010000001">
    <property type="protein sequence ID" value="MBB3193222.1"/>
    <property type="molecule type" value="Genomic_DNA"/>
</dbReference>
<dbReference type="RefSeq" id="WP_088449160.1">
    <property type="nucleotide sequence ID" value="NZ_JACHXO010000001.1"/>
</dbReference>
<reference evidence="8 9" key="1">
    <citation type="submission" date="2020-08" db="EMBL/GenBank/DDBJ databases">
        <title>Genomic Encyclopedia of Type Strains, Phase III (KMG-III): the genomes of soil and plant-associated and newly described type strains.</title>
        <authorList>
            <person name="Whitman W."/>
        </authorList>
    </citation>
    <scope>NUCLEOTIDE SEQUENCE [LARGE SCALE GENOMIC DNA]</scope>
    <source>
        <strain evidence="8 9">CECT 7247</strain>
    </source>
</reference>
<dbReference type="SUPFAM" id="SSF110296">
    <property type="entry name" value="Oligoxyloglucan reducing end-specific cellobiohydrolase"/>
    <property type="match status" value="2"/>
</dbReference>
<feature type="region of interest" description="Disordered" evidence="7">
    <location>
        <begin position="1"/>
        <end position="36"/>
    </location>
</feature>
<evidence type="ECO:0000256" key="4">
    <source>
        <dbReference type="ARBA" id="ARBA00023295"/>
    </source>
</evidence>
<comment type="caution">
    <text evidence="8">The sequence shown here is derived from an EMBL/GenBank/DDBJ whole genome shotgun (WGS) entry which is preliminary data.</text>
</comment>
<protein>
    <recommendedName>
        <fullName evidence="10">Sortilin N-terminal domain-containing protein</fullName>
    </recommendedName>
</protein>
<name>A0ABR6GMC4_9BURK</name>